<evidence type="ECO:0000259" key="9">
    <source>
        <dbReference type="Pfam" id="PF13870"/>
    </source>
</evidence>
<evidence type="ECO:0000256" key="5">
    <source>
        <dbReference type="ARBA" id="ARBA00044506"/>
    </source>
</evidence>
<dbReference type="EMBL" id="HBJA01078125">
    <property type="protein sequence ID" value="CAE0816227.1"/>
    <property type="molecule type" value="Transcribed_RNA"/>
</dbReference>
<keyword evidence="4" id="KW-0966">Cell projection</keyword>
<dbReference type="PANTHER" id="PTHR15654">
    <property type="entry name" value="COILED-COIL DOMAIN-CONTAINING PROTEIN 113-RELATED"/>
    <property type="match status" value="1"/>
</dbReference>
<organism evidence="10">
    <name type="scientific">Eutreptiella gymnastica</name>
    <dbReference type="NCBI Taxonomy" id="73025"/>
    <lineage>
        <taxon>Eukaryota</taxon>
        <taxon>Discoba</taxon>
        <taxon>Euglenozoa</taxon>
        <taxon>Euglenida</taxon>
        <taxon>Spirocuta</taxon>
        <taxon>Euglenophyceae</taxon>
        <taxon>Eutreptiales</taxon>
        <taxon>Eutreptiaceae</taxon>
        <taxon>Eutreptiella</taxon>
    </lineage>
</organism>
<evidence type="ECO:0000256" key="4">
    <source>
        <dbReference type="ARBA" id="ARBA00023273"/>
    </source>
</evidence>
<dbReference type="AlphaFoldDB" id="A0A7S4LA27"/>
<keyword evidence="2" id="KW-0970">Cilium biogenesis/degradation</keyword>
<dbReference type="PANTHER" id="PTHR15654:SF2">
    <property type="entry name" value="COILED-COIL DOMAIN-CONTAINING PROTEIN 113"/>
    <property type="match status" value="1"/>
</dbReference>
<feature type="domain" description="CCDC113/CCDC96 coiled-coil" evidence="9">
    <location>
        <begin position="216"/>
        <end position="385"/>
    </location>
</feature>
<evidence type="ECO:0000313" key="10">
    <source>
        <dbReference type="EMBL" id="CAE0816227.1"/>
    </source>
</evidence>
<comment type="similarity">
    <text evidence="5">Belongs to the CFAP263 family.</text>
</comment>
<dbReference type="GO" id="GO:0060271">
    <property type="term" value="P:cilium assembly"/>
    <property type="evidence" value="ECO:0007669"/>
    <property type="project" value="TreeGrafter"/>
</dbReference>
<sequence length="411" mass="47527">MKSATINVGNKDKLYKRYPEPDNIDEKVKIADDDARMATSALEELLDAIQADTNLLEEENKIFNSYLKNVANQQHSQLRVAGGDPTGPSSDEQDMVSEISDGSVGTSNTASTAMTGKKSKGRSRRRSSSQKDVLLEIERKVEIATAEMDRLKQEKEEEVKVMEKNQETVRACMEEAELRIQETRRDMYEFRRDIVGDKKLDAEKIIRYLDERLKLKDTHVSKLKLKSQALKAQIAKYEHQLKQREDMGEVLHAIDFDQLKIENQQFLERIEQKNKELVKLKLTTGNTVQTMNALTEKLNKFSTEQTWLKKEIKQREEHLQKLMEDISLVQQEKEAAEKKNTQLRLQHEAVKVPKVEDYIQQKAEMYELEKAAANWKRKVEIAEGQKKIVLQQKHTMRQSAKQPAKQSFLPA</sequence>
<dbReference type="GO" id="GO:0036064">
    <property type="term" value="C:ciliary basal body"/>
    <property type="evidence" value="ECO:0007669"/>
    <property type="project" value="TreeGrafter"/>
</dbReference>
<evidence type="ECO:0000256" key="2">
    <source>
        <dbReference type="ARBA" id="ARBA00022794"/>
    </source>
</evidence>
<dbReference type="InterPro" id="IPR025254">
    <property type="entry name" value="CCDC113/CCDC96_CC"/>
</dbReference>
<comment type="subcellular location">
    <subcellularLocation>
        <location evidence="1">Cell projection</location>
        <location evidence="1">Cilium</location>
    </subcellularLocation>
</comment>
<accession>A0A7S4LA27</accession>
<dbReference type="InterPro" id="IPR051885">
    <property type="entry name" value="CC_CF"/>
</dbReference>
<gene>
    <name evidence="10" type="ORF">EGYM00163_LOCUS27386</name>
</gene>
<proteinExistence type="inferred from homology"/>
<keyword evidence="3 7" id="KW-0175">Coiled coil</keyword>
<evidence type="ECO:0000256" key="3">
    <source>
        <dbReference type="ARBA" id="ARBA00023054"/>
    </source>
</evidence>
<evidence type="ECO:0000256" key="1">
    <source>
        <dbReference type="ARBA" id="ARBA00004138"/>
    </source>
</evidence>
<feature type="compositionally biased region" description="Polar residues" evidence="8">
    <location>
        <begin position="103"/>
        <end position="114"/>
    </location>
</feature>
<evidence type="ECO:0000256" key="8">
    <source>
        <dbReference type="SAM" id="MobiDB-lite"/>
    </source>
</evidence>
<feature type="coiled-coil region" evidence="7">
    <location>
        <begin position="220"/>
        <end position="283"/>
    </location>
</feature>
<feature type="region of interest" description="Disordered" evidence="8">
    <location>
        <begin position="79"/>
        <end position="131"/>
    </location>
</feature>
<feature type="compositionally biased region" description="Basic residues" evidence="8">
    <location>
        <begin position="117"/>
        <end position="128"/>
    </location>
</feature>
<name>A0A7S4LA27_9EUGL</name>
<feature type="coiled-coil region" evidence="7">
    <location>
        <begin position="312"/>
        <end position="385"/>
    </location>
</feature>
<dbReference type="GO" id="GO:0005930">
    <property type="term" value="C:axoneme"/>
    <property type="evidence" value="ECO:0007669"/>
    <property type="project" value="TreeGrafter"/>
</dbReference>
<feature type="coiled-coil region" evidence="7">
    <location>
        <begin position="134"/>
        <end position="193"/>
    </location>
</feature>
<reference evidence="10" key="1">
    <citation type="submission" date="2021-01" db="EMBL/GenBank/DDBJ databases">
        <authorList>
            <person name="Corre E."/>
            <person name="Pelletier E."/>
            <person name="Niang G."/>
            <person name="Scheremetjew M."/>
            <person name="Finn R."/>
            <person name="Kale V."/>
            <person name="Holt S."/>
            <person name="Cochrane G."/>
            <person name="Meng A."/>
            <person name="Brown T."/>
            <person name="Cohen L."/>
        </authorList>
    </citation>
    <scope>NUCLEOTIDE SEQUENCE</scope>
    <source>
        <strain evidence="10">CCMP1594</strain>
    </source>
</reference>
<evidence type="ECO:0000256" key="6">
    <source>
        <dbReference type="ARBA" id="ARBA00044798"/>
    </source>
</evidence>
<protein>
    <recommendedName>
        <fullName evidence="6">Cilia- and flagella-associated protein 263</fullName>
    </recommendedName>
</protein>
<evidence type="ECO:0000256" key="7">
    <source>
        <dbReference type="SAM" id="Coils"/>
    </source>
</evidence>
<dbReference type="Pfam" id="PF13870">
    <property type="entry name" value="CCDC113_CCDC96_CC"/>
    <property type="match status" value="1"/>
</dbReference>